<evidence type="ECO:0000256" key="6">
    <source>
        <dbReference type="SAM" id="MobiDB-lite"/>
    </source>
</evidence>
<dbReference type="EMBL" id="DVMQ01000018">
    <property type="protein sequence ID" value="HIU24566.1"/>
    <property type="molecule type" value="Genomic_DNA"/>
</dbReference>
<evidence type="ECO:0000313" key="8">
    <source>
        <dbReference type="EMBL" id="HIU24566.1"/>
    </source>
</evidence>
<dbReference type="PANTHER" id="PTHR47089">
    <property type="entry name" value="ABC TRANSPORTER, PERMEASE PROTEIN"/>
    <property type="match status" value="1"/>
</dbReference>
<dbReference type="Proteomes" id="UP000824078">
    <property type="component" value="Unassembled WGS sequence"/>
</dbReference>
<feature type="transmembrane region" description="Helical" evidence="7">
    <location>
        <begin position="111"/>
        <end position="132"/>
    </location>
</feature>
<proteinExistence type="predicted"/>
<dbReference type="AlphaFoldDB" id="A0A9D1HXV0"/>
<feature type="transmembrane region" description="Helical" evidence="7">
    <location>
        <begin position="344"/>
        <end position="363"/>
    </location>
</feature>
<evidence type="ECO:0000313" key="9">
    <source>
        <dbReference type="Proteomes" id="UP000824078"/>
    </source>
</evidence>
<feature type="compositionally biased region" description="Basic and acidic residues" evidence="6">
    <location>
        <begin position="435"/>
        <end position="445"/>
    </location>
</feature>
<dbReference type="Pfam" id="PF02653">
    <property type="entry name" value="BPD_transp_2"/>
    <property type="match status" value="1"/>
</dbReference>
<feature type="transmembrane region" description="Helical" evidence="7">
    <location>
        <begin position="88"/>
        <end position="105"/>
    </location>
</feature>
<reference evidence="8" key="2">
    <citation type="journal article" date="2021" name="PeerJ">
        <title>Extensive microbial diversity within the chicken gut microbiome revealed by metagenomics and culture.</title>
        <authorList>
            <person name="Gilroy R."/>
            <person name="Ravi A."/>
            <person name="Getino M."/>
            <person name="Pursley I."/>
            <person name="Horton D.L."/>
            <person name="Alikhan N.F."/>
            <person name="Baker D."/>
            <person name="Gharbi K."/>
            <person name="Hall N."/>
            <person name="Watson M."/>
            <person name="Adriaenssens E.M."/>
            <person name="Foster-Nyarko E."/>
            <person name="Jarju S."/>
            <person name="Secka A."/>
            <person name="Antonio M."/>
            <person name="Oren A."/>
            <person name="Chaudhuri R.R."/>
            <person name="La Ragione R."/>
            <person name="Hildebrand F."/>
            <person name="Pallen M.J."/>
        </authorList>
    </citation>
    <scope>NUCLEOTIDE SEQUENCE</scope>
    <source>
        <strain evidence="8">ChiHjej12B11-29160</strain>
    </source>
</reference>
<gene>
    <name evidence="8" type="ORF">IAD17_06550</name>
</gene>
<feature type="transmembrane region" description="Helical" evidence="7">
    <location>
        <begin position="303"/>
        <end position="324"/>
    </location>
</feature>
<evidence type="ECO:0000256" key="3">
    <source>
        <dbReference type="ARBA" id="ARBA00022692"/>
    </source>
</evidence>
<feature type="transmembrane region" description="Helical" evidence="7">
    <location>
        <begin position="212"/>
        <end position="230"/>
    </location>
</feature>
<comment type="caution">
    <text evidence="8">The sequence shown here is derived from an EMBL/GenBank/DDBJ whole genome shotgun (WGS) entry which is preliminary data.</text>
</comment>
<feature type="transmembrane region" description="Helical" evidence="7">
    <location>
        <begin position="12"/>
        <end position="34"/>
    </location>
</feature>
<feature type="transmembrane region" description="Helical" evidence="7">
    <location>
        <begin position="54"/>
        <end position="76"/>
    </location>
</feature>
<accession>A0A9D1HXV0</accession>
<dbReference type="InterPro" id="IPR001851">
    <property type="entry name" value="ABC_transp_permease"/>
</dbReference>
<dbReference type="PANTHER" id="PTHR47089:SF1">
    <property type="entry name" value="GUANOSINE ABC TRANSPORTER PERMEASE PROTEIN NUPP"/>
    <property type="match status" value="1"/>
</dbReference>
<keyword evidence="2" id="KW-1003">Cell membrane</keyword>
<reference evidence="8" key="1">
    <citation type="submission" date="2020-10" db="EMBL/GenBank/DDBJ databases">
        <authorList>
            <person name="Gilroy R."/>
        </authorList>
    </citation>
    <scope>NUCLEOTIDE SEQUENCE</scope>
    <source>
        <strain evidence="8">ChiHjej12B11-29160</strain>
    </source>
</reference>
<dbReference type="GO" id="GO:0005886">
    <property type="term" value="C:plasma membrane"/>
    <property type="evidence" value="ECO:0007669"/>
    <property type="project" value="UniProtKB-SubCell"/>
</dbReference>
<keyword evidence="5 7" id="KW-0472">Membrane</keyword>
<organism evidence="8 9">
    <name type="scientific">Candidatus Coprovicinus avistercoris</name>
    <dbReference type="NCBI Taxonomy" id="2840754"/>
    <lineage>
        <taxon>Bacteria</taxon>
        <taxon>Bacillati</taxon>
        <taxon>Actinomycetota</taxon>
        <taxon>Coriobacteriia</taxon>
        <taxon>Coriobacteriales</taxon>
        <taxon>Coriobacteriaceae</taxon>
        <taxon>Coriobacteriaceae incertae sedis</taxon>
        <taxon>Candidatus Coprovicinus</taxon>
    </lineage>
</organism>
<evidence type="ECO:0000256" key="4">
    <source>
        <dbReference type="ARBA" id="ARBA00022989"/>
    </source>
</evidence>
<comment type="subcellular location">
    <subcellularLocation>
        <location evidence="1">Cell membrane</location>
        <topology evidence="1">Multi-pass membrane protein</topology>
    </subcellularLocation>
</comment>
<feature type="compositionally biased region" description="Acidic residues" evidence="6">
    <location>
        <begin position="425"/>
        <end position="434"/>
    </location>
</feature>
<sequence length="445" mass="46538">MTVFTKILKKPITSAIVAIIIGFFVAAIVLGVAGFNPIEAFAALFQGALGRPNYISNVIIKATPLLLCGIGISFAYKAGLFNIGAEGQYIVGTVFAMMVGSQLNFPAPLQIPLVILAGALGGVLLGSFVGWLKARFGIHEVITSIMCNWIALYFCNFIVSTDTFHRANSTGSIMVNESSYTMVLPQWKLSDEGLSTLSQIPWLRDFLVRTDVNFGIVIAVIAAFVVAWLLTRTKVGYEIRAVGLNRDAAQFAGISVSKNIVLCMAISGGLCGLAGALSITGTQPHAISTLAAFENNGFNGLSVAFIAGCSPIGCIPASLLFAGLISGGQTVQQTLGAPSEVIDIMIGTIVFFMALGGIVPAIADRIEHRRTLTIGEAQMAAATDAVAVDEEDATSSQSGSADTSADKTNADADAAAEASRVSPPGEEDATDAQDDVSRKEADNDR</sequence>
<protein>
    <submittedName>
        <fullName evidence="8">ABC transporter permease</fullName>
    </submittedName>
</protein>
<evidence type="ECO:0000256" key="7">
    <source>
        <dbReference type="SAM" id="Phobius"/>
    </source>
</evidence>
<evidence type="ECO:0000256" key="5">
    <source>
        <dbReference type="ARBA" id="ARBA00023136"/>
    </source>
</evidence>
<keyword evidence="4 7" id="KW-1133">Transmembrane helix</keyword>
<keyword evidence="3 7" id="KW-0812">Transmembrane</keyword>
<evidence type="ECO:0000256" key="2">
    <source>
        <dbReference type="ARBA" id="ARBA00022475"/>
    </source>
</evidence>
<dbReference type="GO" id="GO:0022857">
    <property type="term" value="F:transmembrane transporter activity"/>
    <property type="evidence" value="ECO:0007669"/>
    <property type="project" value="InterPro"/>
</dbReference>
<feature type="region of interest" description="Disordered" evidence="6">
    <location>
        <begin position="385"/>
        <end position="445"/>
    </location>
</feature>
<feature type="transmembrane region" description="Helical" evidence="7">
    <location>
        <begin position="141"/>
        <end position="159"/>
    </location>
</feature>
<name>A0A9D1HXV0_9ACTN</name>
<dbReference type="CDD" id="cd06580">
    <property type="entry name" value="TM_PBP1_transp_TpRbsC_like"/>
    <property type="match status" value="1"/>
</dbReference>
<evidence type="ECO:0000256" key="1">
    <source>
        <dbReference type="ARBA" id="ARBA00004651"/>
    </source>
</evidence>